<evidence type="ECO:0000259" key="6">
    <source>
        <dbReference type="Pfam" id="PF00288"/>
    </source>
</evidence>
<dbReference type="GO" id="GO:0005524">
    <property type="term" value="F:ATP binding"/>
    <property type="evidence" value="ECO:0007669"/>
    <property type="project" value="UniProtKB-KW"/>
</dbReference>
<feature type="domain" description="GHMP kinase N-terminal" evidence="6">
    <location>
        <begin position="76"/>
        <end position="157"/>
    </location>
</feature>
<dbReference type="InterPro" id="IPR020568">
    <property type="entry name" value="Ribosomal_Su5_D2-typ_SF"/>
</dbReference>
<keyword evidence="2" id="KW-0547">Nucleotide-binding</keyword>
<proteinExistence type="inferred from homology"/>
<keyword evidence="3 8" id="KW-0418">Kinase</keyword>
<reference evidence="8 9" key="1">
    <citation type="journal article" date="2013" name="Front. Microbiol.">
        <title>The genome of Nitrospina gracilis illuminates the metabolism and evolution of the major marine nitrite oxidizer.</title>
        <authorList>
            <person name="Luecker S."/>
            <person name="Nowka B."/>
            <person name="Rattei T."/>
            <person name="Spieck E."/>
            <person name="and Daims H."/>
        </authorList>
    </citation>
    <scope>NUCLEOTIDE SEQUENCE [LARGE SCALE GENOMIC DNA]</scope>
    <source>
        <strain evidence="8 9">3/211</strain>
    </source>
</reference>
<feature type="domain" description="GHMP kinase C-terminal" evidence="7">
    <location>
        <begin position="236"/>
        <end position="305"/>
    </location>
</feature>
<protein>
    <submittedName>
        <fullName evidence="8">Putative Galactokinase</fullName>
        <ecNumber evidence="8">2.7.1.-</ecNumber>
    </submittedName>
</protein>
<dbReference type="OrthoDB" id="9812992at2"/>
<dbReference type="EMBL" id="CAQJ01000019">
    <property type="protein sequence ID" value="CCQ89787.1"/>
    <property type="molecule type" value="Genomic_DNA"/>
</dbReference>
<gene>
    <name evidence="8" type="ORF">NITGR_170044</name>
</gene>
<dbReference type="EC" id="2.7.1.-" evidence="8"/>
<dbReference type="InterPro" id="IPR001174">
    <property type="entry name" value="HddA/FKP"/>
</dbReference>
<dbReference type="HOGENOM" id="CLU_048558_1_0_0"/>
<dbReference type="AlphaFoldDB" id="M1YWW8"/>
<evidence type="ECO:0000259" key="7">
    <source>
        <dbReference type="Pfam" id="PF08544"/>
    </source>
</evidence>
<dbReference type="InterPro" id="IPR052203">
    <property type="entry name" value="GHMP_Kinase-Related"/>
</dbReference>
<evidence type="ECO:0000256" key="4">
    <source>
        <dbReference type="ARBA" id="ARBA00022840"/>
    </source>
</evidence>
<sequence>MIITRTPFRISFFGGGTDYPAWYEENSGSVLATTINKYCYISCRYLPPFFEHKHRIVYSKVETVQRNEEIQHPVVRAALEYMNIEEGLEIHHDGDLPSRTGLGSSSSFTVGMLNTLYALRGEMASKCRLASEAIHMERDILKESVGSQDQVLAALGGFKKIDFHPDHTISETPVILAPEKQKELESHIMMFYTGISRIASQVAEKKIQSIPRKGKELRIMHQMVGEAMDLLTNGSCLTEFGKLLHESWKLKRSLADGVTTPLVNEIYDTAMSAGALGGKLLGAGGGGFVMIFARPEDQPCIRERLEKLLCIPVSFETHGSQVIVYQPEGQEAETITKL</sequence>
<evidence type="ECO:0000313" key="9">
    <source>
        <dbReference type="Proteomes" id="UP000011704"/>
    </source>
</evidence>
<evidence type="ECO:0000256" key="2">
    <source>
        <dbReference type="ARBA" id="ARBA00022741"/>
    </source>
</evidence>
<name>M1YWW8_NITG3</name>
<dbReference type="SUPFAM" id="SSF54211">
    <property type="entry name" value="Ribosomal protein S5 domain 2-like"/>
    <property type="match status" value="1"/>
</dbReference>
<dbReference type="Proteomes" id="UP000011704">
    <property type="component" value="Unassembled WGS sequence"/>
</dbReference>
<accession>M1YWW8</accession>
<dbReference type="PANTHER" id="PTHR32463">
    <property type="entry name" value="L-FUCOSE KINASE"/>
    <property type="match status" value="1"/>
</dbReference>
<keyword evidence="9" id="KW-1185">Reference proteome</keyword>
<dbReference type="GO" id="GO:0050201">
    <property type="term" value="F:fucokinase activity"/>
    <property type="evidence" value="ECO:0007669"/>
    <property type="project" value="TreeGrafter"/>
</dbReference>
<dbReference type="GO" id="GO:0042352">
    <property type="term" value="P:GDP-L-fucose salvage"/>
    <property type="evidence" value="ECO:0007669"/>
    <property type="project" value="TreeGrafter"/>
</dbReference>
<evidence type="ECO:0000256" key="1">
    <source>
        <dbReference type="ARBA" id="ARBA00022679"/>
    </source>
</evidence>
<dbReference type="InterPro" id="IPR014606">
    <property type="entry name" value="Heptose_7-P_kinase"/>
</dbReference>
<comment type="caution">
    <text evidence="8">The sequence shown here is derived from an EMBL/GenBank/DDBJ whole genome shotgun (WGS) entry which is preliminary data.</text>
</comment>
<dbReference type="RefSeq" id="WP_005006570.1">
    <property type="nucleotide sequence ID" value="NZ_HG422173.1"/>
</dbReference>
<evidence type="ECO:0000313" key="8">
    <source>
        <dbReference type="EMBL" id="CCQ89787.1"/>
    </source>
</evidence>
<dbReference type="InParanoid" id="M1YWW8"/>
<keyword evidence="4" id="KW-0067">ATP-binding</keyword>
<dbReference type="InterPro" id="IPR006204">
    <property type="entry name" value="GHMP_kinase_N_dom"/>
</dbReference>
<dbReference type="PRINTS" id="PR00960">
    <property type="entry name" value="LMBPPROTEIN"/>
</dbReference>
<comment type="similarity">
    <text evidence="5">Belongs to the GHMP kinase family.</text>
</comment>
<dbReference type="InterPro" id="IPR036554">
    <property type="entry name" value="GHMP_kinase_C_sf"/>
</dbReference>
<evidence type="ECO:0000256" key="3">
    <source>
        <dbReference type="ARBA" id="ARBA00022777"/>
    </source>
</evidence>
<evidence type="ECO:0000256" key="5">
    <source>
        <dbReference type="ARBA" id="ARBA00038121"/>
    </source>
</evidence>
<dbReference type="Pfam" id="PF08544">
    <property type="entry name" value="GHMP_kinases_C"/>
    <property type="match status" value="1"/>
</dbReference>
<dbReference type="PIRSF" id="PIRSF036406">
    <property type="entry name" value="Hept_kin"/>
    <property type="match status" value="1"/>
</dbReference>
<dbReference type="STRING" id="1266370.NITGR_170044"/>
<dbReference type="Gene3D" id="3.30.230.120">
    <property type="match status" value="1"/>
</dbReference>
<dbReference type="InterPro" id="IPR013750">
    <property type="entry name" value="GHMP_kinase_C_dom"/>
</dbReference>
<dbReference type="Pfam" id="PF00288">
    <property type="entry name" value="GHMP_kinases_N"/>
    <property type="match status" value="1"/>
</dbReference>
<dbReference type="PANTHER" id="PTHR32463:SF0">
    <property type="entry name" value="L-FUCOSE KINASE"/>
    <property type="match status" value="1"/>
</dbReference>
<organism evidence="8 9">
    <name type="scientific">Nitrospina gracilis (strain 3/211)</name>
    <dbReference type="NCBI Taxonomy" id="1266370"/>
    <lineage>
        <taxon>Bacteria</taxon>
        <taxon>Pseudomonadati</taxon>
        <taxon>Nitrospinota/Tectimicrobiota group</taxon>
        <taxon>Nitrospinota</taxon>
        <taxon>Nitrospinia</taxon>
        <taxon>Nitrospinales</taxon>
        <taxon>Nitrospinaceae</taxon>
        <taxon>Nitrospina</taxon>
    </lineage>
</organism>
<dbReference type="SUPFAM" id="SSF55060">
    <property type="entry name" value="GHMP Kinase, C-terminal domain"/>
    <property type="match status" value="1"/>
</dbReference>
<keyword evidence="1 8" id="KW-0808">Transferase</keyword>